<evidence type="ECO:0000259" key="2">
    <source>
        <dbReference type="SMART" id="SM00504"/>
    </source>
</evidence>
<evidence type="ECO:0000313" key="3">
    <source>
        <dbReference type="EMBL" id="KTD46975.1"/>
    </source>
</evidence>
<evidence type="ECO:0000313" key="4">
    <source>
        <dbReference type="Proteomes" id="UP000054608"/>
    </source>
</evidence>
<reference evidence="3 4" key="1">
    <citation type="submission" date="2015-11" db="EMBL/GenBank/DDBJ databases">
        <title>Genomic analysis of 38 Legionella species identifies large and diverse effector repertoires.</title>
        <authorList>
            <person name="Burstein D."/>
            <person name="Amaro F."/>
            <person name="Zusman T."/>
            <person name="Lifshitz Z."/>
            <person name="Cohen O."/>
            <person name="Gilbert J.A."/>
            <person name="Pupko T."/>
            <person name="Shuman H.A."/>
            <person name="Segal G."/>
        </authorList>
    </citation>
    <scope>NUCLEOTIDE SEQUENCE [LARGE SCALE GENOMIC DNA]</scope>
    <source>
        <strain evidence="3 4">WA-270A-C2</strain>
    </source>
</reference>
<keyword evidence="1" id="KW-0472">Membrane</keyword>
<sequence length="194" mass="22125">MKKDLARTTICCPITHEPMRHPVYAYPHHYELSALLDWFKEGHRTSPLTREKVTYVIYDKELKRELDTLNPADRYQEYDGTAAFKELQSCLNHPYDPYRQEMNKTGALLFFTAAFFALLMKTMGSKDGQAPQADLADLFLCLFLVAGCRSLYKMVEHRAPGFFRPPPSMAHAQSETALDLNEGGPVAFNVKNNS</sequence>
<organism evidence="3 4">
    <name type="scientific">Legionella rubrilucens</name>
    <dbReference type="NCBI Taxonomy" id="458"/>
    <lineage>
        <taxon>Bacteria</taxon>
        <taxon>Pseudomonadati</taxon>
        <taxon>Pseudomonadota</taxon>
        <taxon>Gammaproteobacteria</taxon>
        <taxon>Legionellales</taxon>
        <taxon>Legionellaceae</taxon>
        <taxon>Legionella</taxon>
    </lineage>
</organism>
<feature type="domain" description="U-box" evidence="2">
    <location>
        <begin position="9"/>
        <end position="69"/>
    </location>
</feature>
<name>A0A0W0XR54_9GAMM</name>
<dbReference type="InterPro" id="IPR003613">
    <property type="entry name" value="Ubox_domain"/>
</dbReference>
<feature type="transmembrane region" description="Helical" evidence="1">
    <location>
        <begin position="106"/>
        <end position="123"/>
    </location>
</feature>
<dbReference type="STRING" id="458.Lrub_1897"/>
<feature type="transmembrane region" description="Helical" evidence="1">
    <location>
        <begin position="135"/>
        <end position="152"/>
    </location>
</feature>
<dbReference type="Proteomes" id="UP000054608">
    <property type="component" value="Unassembled WGS sequence"/>
</dbReference>
<keyword evidence="1" id="KW-1133">Transmembrane helix</keyword>
<dbReference type="PATRIC" id="fig|458.5.peg.1979"/>
<proteinExistence type="predicted"/>
<comment type="caution">
    <text evidence="3">The sequence shown here is derived from an EMBL/GenBank/DDBJ whole genome shotgun (WGS) entry which is preliminary data.</text>
</comment>
<accession>A0A0W0XR54</accession>
<dbReference type="GO" id="GO:0016567">
    <property type="term" value="P:protein ubiquitination"/>
    <property type="evidence" value="ECO:0007669"/>
    <property type="project" value="InterPro"/>
</dbReference>
<dbReference type="GO" id="GO:0004842">
    <property type="term" value="F:ubiquitin-protein transferase activity"/>
    <property type="evidence" value="ECO:0007669"/>
    <property type="project" value="InterPro"/>
</dbReference>
<keyword evidence="1" id="KW-0812">Transmembrane</keyword>
<dbReference type="SMART" id="SM00504">
    <property type="entry name" value="Ubox"/>
    <property type="match status" value="1"/>
</dbReference>
<dbReference type="SUPFAM" id="SSF57850">
    <property type="entry name" value="RING/U-box"/>
    <property type="match status" value="1"/>
</dbReference>
<dbReference type="AlphaFoldDB" id="A0A0W0XR54"/>
<gene>
    <name evidence="3" type="ORF">Lrub_1897</name>
</gene>
<dbReference type="EMBL" id="LNYT01000020">
    <property type="protein sequence ID" value="KTD46975.1"/>
    <property type="molecule type" value="Genomic_DNA"/>
</dbReference>
<keyword evidence="4" id="KW-1185">Reference proteome</keyword>
<protein>
    <recommendedName>
        <fullName evidence="2">U-box domain-containing protein</fullName>
    </recommendedName>
</protein>
<evidence type="ECO:0000256" key="1">
    <source>
        <dbReference type="SAM" id="Phobius"/>
    </source>
</evidence>
<dbReference type="Gene3D" id="3.30.40.10">
    <property type="entry name" value="Zinc/RING finger domain, C3HC4 (zinc finger)"/>
    <property type="match status" value="1"/>
</dbReference>
<dbReference type="InterPro" id="IPR013083">
    <property type="entry name" value="Znf_RING/FYVE/PHD"/>
</dbReference>